<dbReference type="Pfam" id="PF00078">
    <property type="entry name" value="RVT_1"/>
    <property type="match status" value="1"/>
</dbReference>
<protein>
    <recommendedName>
        <fullName evidence="1">Reverse transcriptase domain-containing protein</fullName>
    </recommendedName>
</protein>
<name>A0ABM4VUA4_COFAR</name>
<dbReference type="GeneID" id="140015119"/>
<gene>
    <name evidence="3" type="primary">LOC140015119</name>
</gene>
<proteinExistence type="predicted"/>
<reference evidence="3" key="1">
    <citation type="submission" date="2025-08" db="UniProtKB">
        <authorList>
            <consortium name="RefSeq"/>
        </authorList>
    </citation>
    <scope>IDENTIFICATION</scope>
    <source>
        <tissue evidence="3">Leaves</tissue>
    </source>
</reference>
<dbReference type="Proteomes" id="UP001652660">
    <property type="component" value="Chromosome 10e"/>
</dbReference>
<accession>A0ABM4VUA4</accession>
<keyword evidence="2" id="KW-1185">Reference proteome</keyword>
<feature type="domain" description="Reverse transcriptase" evidence="1">
    <location>
        <begin position="138"/>
        <end position="462"/>
    </location>
</feature>
<dbReference type="RefSeq" id="XP_071923108.1">
    <property type="nucleotide sequence ID" value="XM_072067007.1"/>
</dbReference>
<sequence length="585" mass="66707">MVMRSMGMLWESSVKRENMKRRAVHQKWDSLQIVLPSVPLQQHTKTSNISEAAIIDSIVEFPPLSPLQCQNVLRTLILVTVHPKDIKLPGAINEMVMRESFDDFNVGPKPFKFHSFWMAHGQFQDILKSAWTQHVSGNPVKVFTAKLKIVKQEMRKLNKKNYSQISYRVVQFIKDKSRIKWLQVGDANTAIFHRKLKVHHTHNRILTLTNFDGVKLTNYEEVFKVALSSAQAESLIVDISDKKIKDVLFDMKEGAAPGPNGFTMDFFKKNWRFVGDERQNAFLKGRKIFDNILLMHELVKNYHHKGGKARCVLKVDIMEAYDIVRWEFLASSCGVLFYARGLRQGDPISPFLFLLIMEAFTQLFDANTASFGYNFHPRCAKFQISHISFADDLFILVAATQQSMLTIKATLEEFSAMSGLNPNLAKFELYMSSGNDQLGMAFSSLIGMPLGRLLVKYLGIPLVSTKLTSVDCQPILDKILRRIKSCIFIIPKMLIKKVESALNAFLWSGVEMKSTNTKLLGVSENAKVSAIIKERNWNWPMGRCQRGELTQLIDATSSYFLSLPDTMIMLFGHVMFMVSIQQNLL</sequence>
<dbReference type="InterPro" id="IPR000477">
    <property type="entry name" value="RT_dom"/>
</dbReference>
<dbReference type="PANTHER" id="PTHR33116">
    <property type="entry name" value="REVERSE TRANSCRIPTASE ZINC-BINDING DOMAIN-CONTAINING PROTEIN-RELATED-RELATED"/>
    <property type="match status" value="1"/>
</dbReference>
<dbReference type="CDD" id="cd01650">
    <property type="entry name" value="RT_nLTR_like"/>
    <property type="match status" value="1"/>
</dbReference>
<evidence type="ECO:0000313" key="2">
    <source>
        <dbReference type="Proteomes" id="UP001652660"/>
    </source>
</evidence>
<evidence type="ECO:0000259" key="1">
    <source>
        <dbReference type="PROSITE" id="PS50878"/>
    </source>
</evidence>
<evidence type="ECO:0000313" key="3">
    <source>
        <dbReference type="RefSeq" id="XP_071923108.1"/>
    </source>
</evidence>
<dbReference type="PROSITE" id="PS50878">
    <property type="entry name" value="RT_POL"/>
    <property type="match status" value="1"/>
</dbReference>
<dbReference type="PANTHER" id="PTHR33116:SF78">
    <property type="entry name" value="OS12G0587133 PROTEIN"/>
    <property type="match status" value="1"/>
</dbReference>
<organism evidence="2 3">
    <name type="scientific">Coffea arabica</name>
    <name type="common">Arabian coffee</name>
    <dbReference type="NCBI Taxonomy" id="13443"/>
    <lineage>
        <taxon>Eukaryota</taxon>
        <taxon>Viridiplantae</taxon>
        <taxon>Streptophyta</taxon>
        <taxon>Embryophyta</taxon>
        <taxon>Tracheophyta</taxon>
        <taxon>Spermatophyta</taxon>
        <taxon>Magnoliopsida</taxon>
        <taxon>eudicotyledons</taxon>
        <taxon>Gunneridae</taxon>
        <taxon>Pentapetalae</taxon>
        <taxon>asterids</taxon>
        <taxon>lamiids</taxon>
        <taxon>Gentianales</taxon>
        <taxon>Rubiaceae</taxon>
        <taxon>Ixoroideae</taxon>
        <taxon>Gardenieae complex</taxon>
        <taxon>Bertiereae - Coffeeae clade</taxon>
        <taxon>Coffeeae</taxon>
        <taxon>Coffea</taxon>
    </lineage>
</organism>